<keyword evidence="2" id="KW-1185">Reference proteome</keyword>
<protein>
    <submittedName>
        <fullName evidence="1">Uncharacterized protein</fullName>
    </submittedName>
</protein>
<sequence length="47" mass="5453">MSGLEIVFIYIPIRTCNLFVCYTDLCPHGDRFSPRIRHHRSHGAPLL</sequence>
<evidence type="ECO:0000313" key="2">
    <source>
        <dbReference type="Proteomes" id="UP000001176"/>
    </source>
</evidence>
<dbReference type="Proteomes" id="UP000001176">
    <property type="component" value="Chromosome"/>
</dbReference>
<proteinExistence type="predicted"/>
<organism evidence="1 2">
    <name type="scientific">Gluconacetobacter diazotrophicus (strain ATCC 49037 / DSM 5601 / CCUG 37298 / CIP 103539 / LMG 7603 / PAl5)</name>
    <dbReference type="NCBI Taxonomy" id="272568"/>
    <lineage>
        <taxon>Bacteria</taxon>
        <taxon>Pseudomonadati</taxon>
        <taxon>Pseudomonadota</taxon>
        <taxon>Alphaproteobacteria</taxon>
        <taxon>Acetobacterales</taxon>
        <taxon>Acetobacteraceae</taxon>
        <taxon>Gluconacetobacter</taxon>
    </lineage>
</organism>
<name>A9H6P3_GLUDA</name>
<dbReference type="KEGG" id="gdi:GDI3584"/>
<gene>
    <name evidence="1" type="ordered locus">GDI3584</name>
</gene>
<evidence type="ECO:0000313" key="1">
    <source>
        <dbReference type="EMBL" id="CAP57527.1"/>
    </source>
</evidence>
<reference evidence="1 2" key="1">
    <citation type="journal article" date="2009" name="BMC Genomics">
        <title>Complete genome sequence of the sugarcane nitrogen-fixing endophyte Gluconacetobacter diazotrophicus Pal5.</title>
        <authorList>
            <person name="Bertalan M."/>
            <person name="Albano R."/>
            <person name="Padua V."/>
            <person name="Rouws L."/>
            <person name="Rojas C."/>
            <person name="Hemerly A."/>
            <person name="Teixeira K."/>
            <person name="Schwab S."/>
            <person name="Araujo J."/>
            <person name="Oliveira A."/>
            <person name="Franca L."/>
            <person name="Magalhaes V."/>
            <person name="Alqueres S."/>
            <person name="Cardoso A."/>
            <person name="Almeida W."/>
            <person name="Loureiro M.M."/>
            <person name="Nogueira E."/>
            <person name="Cidade D."/>
            <person name="Oliveira D."/>
            <person name="Simao T."/>
            <person name="Macedo J."/>
            <person name="Valadao A."/>
            <person name="Dreschsel M."/>
            <person name="Freitas F."/>
            <person name="Vidal M."/>
            <person name="Guedes H."/>
            <person name="Rodrigues E."/>
            <person name="Meneses C."/>
            <person name="Brioso P."/>
            <person name="Pozzer L."/>
            <person name="Figueiredo D."/>
            <person name="Montano H."/>
            <person name="Junior J."/>
            <person name="Filho G."/>
            <person name="Flores V."/>
            <person name="Ferreira B."/>
            <person name="Branco A."/>
            <person name="Gonzalez P."/>
            <person name="Guillobel H."/>
            <person name="Lemos M."/>
            <person name="Seibel L."/>
            <person name="Macedo J."/>
            <person name="Alves-Ferreira M."/>
            <person name="Sachetto-Martins G."/>
            <person name="Coelho A."/>
            <person name="Santos E."/>
            <person name="Amaral G."/>
            <person name="Neves A."/>
            <person name="Pacheco A.B."/>
            <person name="Carvalho D."/>
            <person name="Lery L."/>
            <person name="Bisch P."/>
            <person name="Rossle S.C."/>
            <person name="Urmenyi T."/>
            <person name="Kruger W.V."/>
            <person name="Martins O."/>
            <person name="Baldani J.I."/>
            <person name="Ferreira P.C."/>
        </authorList>
    </citation>
    <scope>NUCLEOTIDE SEQUENCE [LARGE SCALE GENOMIC DNA]</scope>
    <source>
        <strain evidence="2">ATCC 49037 / DSM 5601 / CCUG 37298 / CIP 103539 / LMG 7603 / PAl5</strain>
    </source>
</reference>
<dbReference type="EMBL" id="AM889285">
    <property type="protein sequence ID" value="CAP57527.1"/>
    <property type="molecule type" value="Genomic_DNA"/>
</dbReference>
<accession>A9H6P3</accession>
<dbReference type="AlphaFoldDB" id="A9H6P3"/>